<dbReference type="Proteomes" id="UP001054889">
    <property type="component" value="Unassembled WGS sequence"/>
</dbReference>
<sequence>MIDDSDGLLLYDPRQPATLTACRSLQPDGHGARRCCGNNNGSDGLLLLGDPRQLATAMACSSSAICASPSQGLRATLDATAVTSSSSSAIRGSDSVPVLCDSRWPKTGSACRSLTPRHQRRATCSRSTAAMGCRSAPIQGSPGQQCLGLAAARGVRFRSDAFPITGCSSSGICGSSG</sequence>
<keyword evidence="2" id="KW-1185">Reference proteome</keyword>
<reference evidence="1" key="1">
    <citation type="journal article" date="2018" name="DNA Res.">
        <title>Multiple hybrid de novo genome assembly of finger millet, an orphan allotetraploid crop.</title>
        <authorList>
            <person name="Hatakeyama M."/>
            <person name="Aluri S."/>
            <person name="Balachadran M.T."/>
            <person name="Sivarajan S.R."/>
            <person name="Patrignani A."/>
            <person name="Gruter S."/>
            <person name="Poveda L."/>
            <person name="Shimizu-Inatsugi R."/>
            <person name="Baeten J."/>
            <person name="Francoijs K.J."/>
            <person name="Nataraja K.N."/>
            <person name="Reddy Y.A.N."/>
            <person name="Phadnis S."/>
            <person name="Ravikumar R.L."/>
            <person name="Schlapbach R."/>
            <person name="Sreeman S.M."/>
            <person name="Shimizu K.K."/>
        </authorList>
    </citation>
    <scope>NUCLEOTIDE SEQUENCE</scope>
</reference>
<evidence type="ECO:0000313" key="1">
    <source>
        <dbReference type="EMBL" id="GJN24166.1"/>
    </source>
</evidence>
<proteinExistence type="predicted"/>
<protein>
    <submittedName>
        <fullName evidence="1">Uncharacterized protein</fullName>
    </submittedName>
</protein>
<reference evidence="1" key="2">
    <citation type="submission" date="2021-12" db="EMBL/GenBank/DDBJ databases">
        <title>Resequencing data analysis of finger millet.</title>
        <authorList>
            <person name="Hatakeyama M."/>
            <person name="Aluri S."/>
            <person name="Balachadran M.T."/>
            <person name="Sivarajan S.R."/>
            <person name="Poveda L."/>
            <person name="Shimizu-Inatsugi R."/>
            <person name="Schlapbach R."/>
            <person name="Sreeman S.M."/>
            <person name="Shimizu K.K."/>
        </authorList>
    </citation>
    <scope>NUCLEOTIDE SEQUENCE</scope>
</reference>
<organism evidence="1 2">
    <name type="scientific">Eleusine coracana subsp. coracana</name>
    <dbReference type="NCBI Taxonomy" id="191504"/>
    <lineage>
        <taxon>Eukaryota</taxon>
        <taxon>Viridiplantae</taxon>
        <taxon>Streptophyta</taxon>
        <taxon>Embryophyta</taxon>
        <taxon>Tracheophyta</taxon>
        <taxon>Spermatophyta</taxon>
        <taxon>Magnoliopsida</taxon>
        <taxon>Liliopsida</taxon>
        <taxon>Poales</taxon>
        <taxon>Poaceae</taxon>
        <taxon>PACMAD clade</taxon>
        <taxon>Chloridoideae</taxon>
        <taxon>Cynodonteae</taxon>
        <taxon>Eleusininae</taxon>
        <taxon>Eleusine</taxon>
    </lineage>
</organism>
<name>A0AAV5EQ12_ELECO</name>
<gene>
    <name evidence="1" type="primary">gb11890</name>
    <name evidence="1" type="ORF">PR202_gb11890</name>
</gene>
<dbReference type="EMBL" id="BQKI01000076">
    <property type="protein sequence ID" value="GJN24166.1"/>
    <property type="molecule type" value="Genomic_DNA"/>
</dbReference>
<comment type="caution">
    <text evidence="1">The sequence shown here is derived from an EMBL/GenBank/DDBJ whole genome shotgun (WGS) entry which is preliminary data.</text>
</comment>
<evidence type="ECO:0000313" key="2">
    <source>
        <dbReference type="Proteomes" id="UP001054889"/>
    </source>
</evidence>
<dbReference type="AlphaFoldDB" id="A0AAV5EQ12"/>
<accession>A0AAV5EQ12</accession>